<protein>
    <submittedName>
        <fullName evidence="3">Uncharacterized protein</fullName>
    </submittedName>
</protein>
<comment type="caution">
    <text evidence="3">The sequence shown here is derived from an EMBL/GenBank/DDBJ whole genome shotgun (WGS) entry which is preliminary data.</text>
</comment>
<evidence type="ECO:0000313" key="3">
    <source>
        <dbReference type="EMBL" id="KAK4183768.1"/>
    </source>
</evidence>
<feature type="compositionally biased region" description="Low complexity" evidence="2">
    <location>
        <begin position="460"/>
        <end position="471"/>
    </location>
</feature>
<feature type="compositionally biased region" description="Low complexity" evidence="2">
    <location>
        <begin position="63"/>
        <end position="75"/>
    </location>
</feature>
<feature type="compositionally biased region" description="Low complexity" evidence="2">
    <location>
        <begin position="269"/>
        <end position="285"/>
    </location>
</feature>
<gene>
    <name evidence="3" type="ORF">QBC35DRAFT_393161</name>
</gene>
<feature type="coiled-coil region" evidence="1">
    <location>
        <begin position="192"/>
        <end position="244"/>
    </location>
</feature>
<feature type="region of interest" description="Disordered" evidence="2">
    <location>
        <begin position="493"/>
        <end position="521"/>
    </location>
</feature>
<sequence length="618" mass="65647">MATTMTKLSSESFWPTGAIDTAADVRFPFPPLTGDSSSIISPLTLPRGAAGYFDQISLRASTASQPAPAASQGRARGPHAYSPLSPGVRGPALQHQSFLSPHLLPVGSHQPDQSRSHSVPPRNRTRIASPTKQDDHSHSGGSLHGASFHVPMHSSPGMSPARHPRSGSADPSGAPSQAQMIRRLLQQNGRIREAWEAERKYMEANRERAEEVYKEERALMEDERAEWEAEKEILLQEIQRLQQQLLSGGASSARFSASGLRGGGAWEASPESMRSSQSSQSNGPSIQRSGSVHRRGGPSCASPVSAMRYHASLPHLPIEPGQPARGGAKTLAPLPESMSIGPVIPSSGLSPVSAPPSEAGTISPVPIVDVQEIIPELEGIPIKATAIERPTFKDPPSQNDSKATSRSISPTNSSDEPKRASKEQTLQVLAVHESARLTMHAGHTPSHSLSLLTTVVSSGAATTTSSSGESTPTMQQGDGTTAMAGVIESRNTTQCSDPLSEAHAEPAVKATEDHPLRGPLMVRNMPAHDEIFFRRLSDKLEEMSKDRDAALPAVLKDTSKPEGSDPSSNAALDDASSCDSGTEKKDRGGSPKSGDEEFEIPLKIKKSSNFGAPFGVFR</sequence>
<evidence type="ECO:0000256" key="1">
    <source>
        <dbReference type="SAM" id="Coils"/>
    </source>
</evidence>
<reference evidence="3" key="2">
    <citation type="submission" date="2023-05" db="EMBL/GenBank/DDBJ databases">
        <authorList>
            <consortium name="Lawrence Berkeley National Laboratory"/>
            <person name="Steindorff A."/>
            <person name="Hensen N."/>
            <person name="Bonometti L."/>
            <person name="Westerberg I."/>
            <person name="Brannstrom I.O."/>
            <person name="Guillou S."/>
            <person name="Cros-Aarteil S."/>
            <person name="Calhoun S."/>
            <person name="Haridas S."/>
            <person name="Kuo A."/>
            <person name="Mondo S."/>
            <person name="Pangilinan J."/>
            <person name="Riley R."/>
            <person name="Labutti K."/>
            <person name="Andreopoulos B."/>
            <person name="Lipzen A."/>
            <person name="Chen C."/>
            <person name="Yanf M."/>
            <person name="Daum C."/>
            <person name="Ng V."/>
            <person name="Clum A."/>
            <person name="Ohm R."/>
            <person name="Martin F."/>
            <person name="Silar P."/>
            <person name="Natvig D."/>
            <person name="Lalanne C."/>
            <person name="Gautier V."/>
            <person name="Ament-Velasquez S.L."/>
            <person name="Kruys A."/>
            <person name="Hutchinson M.I."/>
            <person name="Powell A.J."/>
            <person name="Barry K."/>
            <person name="Miller A.N."/>
            <person name="Grigoriev I.V."/>
            <person name="Debuchy R."/>
            <person name="Gladieux P."/>
            <person name="Thoren M.H."/>
            <person name="Johannesson H."/>
        </authorList>
    </citation>
    <scope>NUCLEOTIDE SEQUENCE</scope>
    <source>
        <strain evidence="3">PSN309</strain>
    </source>
</reference>
<accession>A0AAN6WKG2</accession>
<feature type="region of interest" description="Disordered" evidence="2">
    <location>
        <begin position="63"/>
        <end position="177"/>
    </location>
</feature>
<name>A0AAN6WKG2_9PEZI</name>
<feature type="compositionally biased region" description="Polar residues" evidence="2">
    <location>
        <begin position="396"/>
        <end position="414"/>
    </location>
</feature>
<reference evidence="3" key="1">
    <citation type="journal article" date="2023" name="Mol. Phylogenet. Evol.">
        <title>Genome-scale phylogeny and comparative genomics of the fungal order Sordariales.</title>
        <authorList>
            <person name="Hensen N."/>
            <person name="Bonometti L."/>
            <person name="Westerberg I."/>
            <person name="Brannstrom I.O."/>
            <person name="Guillou S."/>
            <person name="Cros-Aarteil S."/>
            <person name="Calhoun S."/>
            <person name="Haridas S."/>
            <person name="Kuo A."/>
            <person name="Mondo S."/>
            <person name="Pangilinan J."/>
            <person name="Riley R."/>
            <person name="LaButti K."/>
            <person name="Andreopoulos B."/>
            <person name="Lipzen A."/>
            <person name="Chen C."/>
            <person name="Yan M."/>
            <person name="Daum C."/>
            <person name="Ng V."/>
            <person name="Clum A."/>
            <person name="Steindorff A."/>
            <person name="Ohm R.A."/>
            <person name="Martin F."/>
            <person name="Silar P."/>
            <person name="Natvig D.O."/>
            <person name="Lalanne C."/>
            <person name="Gautier V."/>
            <person name="Ament-Velasquez S.L."/>
            <person name="Kruys A."/>
            <person name="Hutchinson M.I."/>
            <person name="Powell A.J."/>
            <person name="Barry K."/>
            <person name="Miller A.N."/>
            <person name="Grigoriev I.V."/>
            <person name="Debuchy R."/>
            <person name="Gladieux P."/>
            <person name="Hiltunen Thoren M."/>
            <person name="Johannesson H."/>
        </authorList>
    </citation>
    <scope>NUCLEOTIDE SEQUENCE</scope>
    <source>
        <strain evidence="3">PSN309</strain>
    </source>
</reference>
<feature type="region of interest" description="Disordered" evidence="2">
    <location>
        <begin position="552"/>
        <end position="602"/>
    </location>
</feature>
<dbReference type="CDD" id="cd22249">
    <property type="entry name" value="UDM1_RNF168_RNF169-like"/>
    <property type="match status" value="1"/>
</dbReference>
<keyword evidence="4" id="KW-1185">Reference proteome</keyword>
<organism evidence="3 4">
    <name type="scientific">Podospora australis</name>
    <dbReference type="NCBI Taxonomy" id="1536484"/>
    <lineage>
        <taxon>Eukaryota</taxon>
        <taxon>Fungi</taxon>
        <taxon>Dikarya</taxon>
        <taxon>Ascomycota</taxon>
        <taxon>Pezizomycotina</taxon>
        <taxon>Sordariomycetes</taxon>
        <taxon>Sordariomycetidae</taxon>
        <taxon>Sordariales</taxon>
        <taxon>Podosporaceae</taxon>
        <taxon>Podospora</taxon>
    </lineage>
</organism>
<keyword evidence="1" id="KW-0175">Coiled coil</keyword>
<feature type="region of interest" description="Disordered" evidence="2">
    <location>
        <begin position="460"/>
        <end position="479"/>
    </location>
</feature>
<evidence type="ECO:0000256" key="2">
    <source>
        <dbReference type="SAM" id="MobiDB-lite"/>
    </source>
</evidence>
<dbReference type="EMBL" id="MU864525">
    <property type="protein sequence ID" value="KAK4183768.1"/>
    <property type="molecule type" value="Genomic_DNA"/>
</dbReference>
<feature type="compositionally biased region" description="Basic and acidic residues" evidence="2">
    <location>
        <begin position="500"/>
        <end position="516"/>
    </location>
</feature>
<feature type="compositionally biased region" description="Basic and acidic residues" evidence="2">
    <location>
        <begin position="581"/>
        <end position="595"/>
    </location>
</feature>
<proteinExistence type="predicted"/>
<feature type="region of interest" description="Disordered" evidence="2">
    <location>
        <begin position="385"/>
        <end position="423"/>
    </location>
</feature>
<dbReference type="Proteomes" id="UP001302126">
    <property type="component" value="Unassembled WGS sequence"/>
</dbReference>
<dbReference type="AlphaFoldDB" id="A0AAN6WKG2"/>
<feature type="region of interest" description="Disordered" evidence="2">
    <location>
        <begin position="256"/>
        <end position="336"/>
    </location>
</feature>
<evidence type="ECO:0000313" key="4">
    <source>
        <dbReference type="Proteomes" id="UP001302126"/>
    </source>
</evidence>